<evidence type="ECO:0000256" key="1">
    <source>
        <dbReference type="ARBA" id="ARBA00011009"/>
    </source>
</evidence>
<dbReference type="PANTHER" id="PTHR11728:SF1">
    <property type="entry name" value="GLYCEROL-3-PHOSPHATE DEHYDROGENASE [NAD(+)] 2, CHLOROPLASTIC"/>
    <property type="match status" value="1"/>
</dbReference>
<dbReference type="SUPFAM" id="SSF48179">
    <property type="entry name" value="6-phosphogluconate dehydrogenase C-terminal domain-like"/>
    <property type="match status" value="1"/>
</dbReference>
<dbReference type="PRINTS" id="PR00077">
    <property type="entry name" value="GPDHDRGNASE"/>
</dbReference>
<comment type="subcellular location">
    <subcellularLocation>
        <location evidence="13">Cytoplasm</location>
    </subcellularLocation>
</comment>
<proteinExistence type="inferred from homology"/>
<feature type="binding site" evidence="13">
    <location>
        <position position="255"/>
    </location>
    <ligand>
        <name>sn-glycerol 3-phosphate</name>
        <dbReference type="ChEBI" id="CHEBI:57597"/>
    </ligand>
</feature>
<keyword evidence="5 13" id="KW-0520">NAD</keyword>
<gene>
    <name evidence="13 20" type="primary">gpsA</name>
    <name evidence="20" type="ORF">AMYX_32270</name>
</gene>
<dbReference type="GO" id="GO:0005975">
    <property type="term" value="P:carbohydrate metabolic process"/>
    <property type="evidence" value="ECO:0007669"/>
    <property type="project" value="InterPro"/>
</dbReference>
<dbReference type="FunFam" id="1.10.1040.10:FF:000001">
    <property type="entry name" value="Glycerol-3-phosphate dehydrogenase [NAD(P)+]"/>
    <property type="match status" value="1"/>
</dbReference>
<dbReference type="InterPro" id="IPR006168">
    <property type="entry name" value="G3P_DH_NAD-dep"/>
</dbReference>
<evidence type="ECO:0000256" key="16">
    <source>
        <dbReference type="PIRSR" id="PIRSR000114-3"/>
    </source>
</evidence>
<dbReference type="AlphaFoldDB" id="A0A7I9VPZ3"/>
<keyword evidence="7 13" id="KW-0594">Phospholipid biosynthesis</keyword>
<comment type="pathway">
    <text evidence="13">Membrane lipid metabolism; glycerophospholipid metabolism.</text>
</comment>
<dbReference type="UniPathway" id="UPA00940"/>
<dbReference type="RefSeq" id="WP_176067096.1">
    <property type="nucleotide sequence ID" value="NZ_BJTG01000008.1"/>
</dbReference>
<dbReference type="InterPro" id="IPR008927">
    <property type="entry name" value="6-PGluconate_DH-like_C_sf"/>
</dbReference>
<comment type="similarity">
    <text evidence="1 13 17">Belongs to the NAD-dependent glycerol-3-phosphate dehydrogenase family.</text>
</comment>
<feature type="binding site" evidence="13">
    <location>
        <position position="281"/>
    </location>
    <ligand>
        <name>NADPH</name>
        <dbReference type="ChEBI" id="CHEBI:57783"/>
    </ligand>
</feature>
<evidence type="ECO:0000256" key="9">
    <source>
        <dbReference type="ARBA" id="ARBA00052716"/>
    </source>
</evidence>
<dbReference type="GO" id="GO:0006650">
    <property type="term" value="P:glycerophospholipid metabolic process"/>
    <property type="evidence" value="ECO:0007669"/>
    <property type="project" value="UniProtKB-UniRule"/>
</dbReference>
<accession>A0A7I9VPZ3</accession>
<evidence type="ECO:0000256" key="17">
    <source>
        <dbReference type="RuleBase" id="RU000437"/>
    </source>
</evidence>
<keyword evidence="3 13" id="KW-0521">NADP</keyword>
<evidence type="ECO:0000256" key="15">
    <source>
        <dbReference type="PIRSR" id="PIRSR000114-2"/>
    </source>
</evidence>
<feature type="binding site" evidence="13">
    <location>
        <position position="279"/>
    </location>
    <ligand>
        <name>NADPH</name>
        <dbReference type="ChEBI" id="CHEBI:57783"/>
    </ligand>
</feature>
<dbReference type="FunFam" id="3.40.50.720:FF:000019">
    <property type="entry name" value="Glycerol-3-phosphate dehydrogenase [NAD(P)+]"/>
    <property type="match status" value="1"/>
</dbReference>
<organism evidence="20 21">
    <name type="scientific">Anaeromyxobacter diazotrophicus</name>
    <dbReference type="NCBI Taxonomy" id="2590199"/>
    <lineage>
        <taxon>Bacteria</taxon>
        <taxon>Pseudomonadati</taxon>
        <taxon>Myxococcota</taxon>
        <taxon>Myxococcia</taxon>
        <taxon>Myxococcales</taxon>
        <taxon>Cystobacterineae</taxon>
        <taxon>Anaeromyxobacteraceae</taxon>
        <taxon>Anaeromyxobacter</taxon>
    </lineage>
</organism>
<keyword evidence="4 13" id="KW-0560">Oxidoreductase</keyword>
<dbReference type="InterPro" id="IPR036291">
    <property type="entry name" value="NAD(P)-bd_dom_sf"/>
</dbReference>
<dbReference type="PANTHER" id="PTHR11728">
    <property type="entry name" value="GLYCEROL-3-PHOSPHATE DEHYDROGENASE"/>
    <property type="match status" value="1"/>
</dbReference>
<feature type="binding site" evidence="13">
    <location>
        <position position="105"/>
    </location>
    <ligand>
        <name>NADPH</name>
        <dbReference type="ChEBI" id="CHEBI:57783"/>
    </ligand>
</feature>
<feature type="binding site" evidence="13">
    <location>
        <position position="11"/>
    </location>
    <ligand>
        <name>NADPH</name>
        <dbReference type="ChEBI" id="CHEBI:57783"/>
    </ligand>
</feature>
<feature type="binding site" evidence="16">
    <location>
        <position position="255"/>
    </location>
    <ligand>
        <name>NAD(+)</name>
        <dbReference type="ChEBI" id="CHEBI:57540"/>
    </ligand>
</feature>
<keyword evidence="13" id="KW-0547">Nucleotide-binding</keyword>
<keyword evidence="8 13" id="KW-1208">Phospholipid metabolism</keyword>
<dbReference type="HAMAP" id="MF_00394">
    <property type="entry name" value="NAD_Glyc3P_dehydrog"/>
    <property type="match status" value="1"/>
</dbReference>
<keyword evidence="21" id="KW-1185">Reference proteome</keyword>
<dbReference type="Proteomes" id="UP000503640">
    <property type="component" value="Unassembled WGS sequence"/>
</dbReference>
<comment type="catalytic activity">
    <reaction evidence="13">
        <text>sn-glycerol 3-phosphate + NAD(+) = dihydroxyacetone phosphate + NADH + H(+)</text>
        <dbReference type="Rhea" id="RHEA:11092"/>
        <dbReference type="ChEBI" id="CHEBI:15378"/>
        <dbReference type="ChEBI" id="CHEBI:57540"/>
        <dbReference type="ChEBI" id="CHEBI:57597"/>
        <dbReference type="ChEBI" id="CHEBI:57642"/>
        <dbReference type="ChEBI" id="CHEBI:57945"/>
        <dbReference type="EC" id="1.1.1.94"/>
    </reaction>
</comment>
<feature type="domain" description="Glycerol-3-phosphate dehydrogenase NAD-dependent N-terminal" evidence="18">
    <location>
        <begin position="4"/>
        <end position="155"/>
    </location>
</feature>
<dbReference type="EMBL" id="BJTG01000008">
    <property type="protein sequence ID" value="GEJ58486.1"/>
    <property type="molecule type" value="Genomic_DNA"/>
</dbReference>
<dbReference type="GO" id="GO:0008654">
    <property type="term" value="P:phospholipid biosynthetic process"/>
    <property type="evidence" value="ECO:0007669"/>
    <property type="project" value="UniProtKB-KW"/>
</dbReference>
<feature type="binding site" evidence="13">
    <location>
        <position position="191"/>
    </location>
    <ligand>
        <name>sn-glycerol 3-phosphate</name>
        <dbReference type="ChEBI" id="CHEBI:57597"/>
    </ligand>
</feature>
<comment type="function">
    <text evidence="13">Catalyzes the reduction of the glycolytic intermediate dihydroxyacetone phosphate (DHAP) to sn-glycerol 3-phosphate (G3P), the key precursor for phospholipid synthesis.</text>
</comment>
<feature type="binding site" evidence="16">
    <location>
        <position position="140"/>
    </location>
    <ligand>
        <name>NAD(+)</name>
        <dbReference type="ChEBI" id="CHEBI:57540"/>
    </ligand>
</feature>
<feature type="binding site" evidence="13">
    <location>
        <position position="244"/>
    </location>
    <ligand>
        <name>sn-glycerol 3-phosphate</name>
        <dbReference type="ChEBI" id="CHEBI:57597"/>
    </ligand>
</feature>
<comment type="caution">
    <text evidence="13">Lacks conserved residue(s) required for the propagation of feature annotation.</text>
</comment>
<reference evidence="21" key="1">
    <citation type="journal article" date="2020" name="Appl. Environ. Microbiol.">
        <title>Diazotrophic Anaeromyxobacter Isolates from Soils.</title>
        <authorList>
            <person name="Masuda Y."/>
            <person name="Yamanaka H."/>
            <person name="Xu Z.X."/>
            <person name="Shiratori Y."/>
            <person name="Aono T."/>
            <person name="Amachi S."/>
            <person name="Senoo K."/>
            <person name="Itoh H."/>
        </authorList>
    </citation>
    <scope>NUCLEOTIDE SEQUENCE [LARGE SCALE GENOMIC DNA]</scope>
    <source>
        <strain evidence="21">R267</strain>
    </source>
</reference>
<evidence type="ECO:0000256" key="12">
    <source>
        <dbReference type="ARBA" id="ARBA00080511"/>
    </source>
</evidence>
<feature type="domain" description="Glycerol-3-phosphate dehydrogenase NAD-dependent C-terminal" evidence="19">
    <location>
        <begin position="180"/>
        <end position="320"/>
    </location>
</feature>
<feature type="binding site" evidence="13">
    <location>
        <position position="255"/>
    </location>
    <ligand>
        <name>NADPH</name>
        <dbReference type="ChEBI" id="CHEBI:57783"/>
    </ligand>
</feature>
<evidence type="ECO:0000256" key="8">
    <source>
        <dbReference type="ARBA" id="ARBA00023264"/>
    </source>
</evidence>
<dbReference type="GO" id="GO:0046167">
    <property type="term" value="P:glycerol-3-phosphate biosynthetic process"/>
    <property type="evidence" value="ECO:0007669"/>
    <property type="project" value="UniProtKB-UniRule"/>
</dbReference>
<dbReference type="EC" id="1.1.1.94" evidence="10 13"/>
<evidence type="ECO:0000256" key="2">
    <source>
        <dbReference type="ARBA" id="ARBA00022516"/>
    </source>
</evidence>
<keyword evidence="6 13" id="KW-0443">Lipid metabolism</keyword>
<dbReference type="GO" id="GO:0047952">
    <property type="term" value="F:glycerol-3-phosphate dehydrogenase [NAD(P)+] activity"/>
    <property type="evidence" value="ECO:0007669"/>
    <property type="project" value="UniProtKB-UniRule"/>
</dbReference>
<comment type="caution">
    <text evidence="20">The sequence shown here is derived from an EMBL/GenBank/DDBJ whole genome shotgun (WGS) entry which is preliminary data.</text>
</comment>
<evidence type="ECO:0000256" key="13">
    <source>
        <dbReference type="HAMAP-Rule" id="MF_00394"/>
    </source>
</evidence>
<feature type="binding site" evidence="13">
    <location>
        <position position="140"/>
    </location>
    <ligand>
        <name>NADPH</name>
        <dbReference type="ChEBI" id="CHEBI:57783"/>
    </ligand>
</feature>
<dbReference type="InterPro" id="IPR011128">
    <property type="entry name" value="G3P_DH_NAD-dep_N"/>
</dbReference>
<keyword evidence="13" id="KW-0963">Cytoplasm</keyword>
<feature type="binding site" evidence="16">
    <location>
        <begin position="7"/>
        <end position="12"/>
    </location>
    <ligand>
        <name>NAD(+)</name>
        <dbReference type="ChEBI" id="CHEBI:57540"/>
    </ligand>
</feature>
<evidence type="ECO:0000256" key="6">
    <source>
        <dbReference type="ARBA" id="ARBA00023098"/>
    </source>
</evidence>
<dbReference type="PIRSF" id="PIRSF000114">
    <property type="entry name" value="Glycerol-3-P_dh"/>
    <property type="match status" value="1"/>
</dbReference>
<dbReference type="NCBIfam" id="NF000940">
    <property type="entry name" value="PRK00094.1-2"/>
    <property type="match status" value="1"/>
</dbReference>
<dbReference type="Gene3D" id="3.40.50.720">
    <property type="entry name" value="NAD(P)-binding Rossmann-like Domain"/>
    <property type="match status" value="1"/>
</dbReference>
<feature type="binding site" evidence="13">
    <location>
        <position position="138"/>
    </location>
    <ligand>
        <name>sn-glycerol 3-phosphate</name>
        <dbReference type="ChEBI" id="CHEBI:57597"/>
    </ligand>
</feature>
<evidence type="ECO:0000313" key="20">
    <source>
        <dbReference type="EMBL" id="GEJ58486.1"/>
    </source>
</evidence>
<feature type="binding site" evidence="13">
    <location>
        <position position="31"/>
    </location>
    <ligand>
        <name>NADPH</name>
        <dbReference type="ChEBI" id="CHEBI:57783"/>
    </ligand>
</feature>
<dbReference type="InterPro" id="IPR006109">
    <property type="entry name" value="G3P_DH_NAD-dep_C"/>
</dbReference>
<feature type="binding site" evidence="13">
    <location>
        <position position="256"/>
    </location>
    <ligand>
        <name>sn-glycerol 3-phosphate</name>
        <dbReference type="ChEBI" id="CHEBI:57597"/>
    </ligand>
</feature>
<feature type="binding site" evidence="15">
    <location>
        <position position="105"/>
    </location>
    <ligand>
        <name>substrate</name>
    </ligand>
</feature>
<feature type="binding site" evidence="13">
    <location>
        <position position="136"/>
    </location>
    <ligand>
        <name>sn-glycerol 3-phosphate</name>
        <dbReference type="ChEBI" id="CHEBI:57597"/>
    </ligand>
</feature>
<dbReference type="GO" id="GO:0051287">
    <property type="term" value="F:NAD binding"/>
    <property type="evidence" value="ECO:0007669"/>
    <property type="project" value="InterPro"/>
</dbReference>
<dbReference type="NCBIfam" id="NF000942">
    <property type="entry name" value="PRK00094.1-4"/>
    <property type="match status" value="1"/>
</dbReference>
<evidence type="ECO:0000256" key="4">
    <source>
        <dbReference type="ARBA" id="ARBA00023002"/>
    </source>
</evidence>
<dbReference type="Pfam" id="PF07479">
    <property type="entry name" value="NAD_Gly3P_dh_C"/>
    <property type="match status" value="1"/>
</dbReference>
<dbReference type="Gene3D" id="1.10.1040.10">
    <property type="entry name" value="N-(1-d-carboxylethyl)-l-norvaline Dehydrogenase, domain 2"/>
    <property type="match status" value="1"/>
</dbReference>
<evidence type="ECO:0000256" key="11">
    <source>
        <dbReference type="ARBA" id="ARBA00069372"/>
    </source>
</evidence>
<feature type="binding site" evidence="13">
    <location>
        <position position="48"/>
    </location>
    <ligand>
        <name>NADPH</name>
        <dbReference type="ChEBI" id="CHEBI:57783"/>
    </ligand>
</feature>
<keyword evidence="2 13" id="KW-0444">Lipid biosynthesis</keyword>
<evidence type="ECO:0000256" key="3">
    <source>
        <dbReference type="ARBA" id="ARBA00022857"/>
    </source>
</evidence>
<evidence type="ECO:0000259" key="18">
    <source>
        <dbReference type="Pfam" id="PF01210"/>
    </source>
</evidence>
<feature type="binding site" evidence="13">
    <location>
        <position position="10"/>
    </location>
    <ligand>
        <name>NADPH</name>
        <dbReference type="ChEBI" id="CHEBI:57783"/>
    </ligand>
</feature>
<feature type="binding site" evidence="13">
    <location>
        <position position="254"/>
    </location>
    <ligand>
        <name>sn-glycerol 3-phosphate</name>
        <dbReference type="ChEBI" id="CHEBI:57597"/>
    </ligand>
</feature>
<feature type="binding site" evidence="15">
    <location>
        <begin position="255"/>
        <end position="256"/>
    </location>
    <ligand>
        <name>substrate</name>
    </ligand>
</feature>
<evidence type="ECO:0000256" key="7">
    <source>
        <dbReference type="ARBA" id="ARBA00023209"/>
    </source>
</evidence>
<comment type="catalytic activity">
    <reaction evidence="9">
        <text>sn-glycerol 3-phosphate + NADP(+) = dihydroxyacetone phosphate + NADPH + H(+)</text>
        <dbReference type="Rhea" id="RHEA:11096"/>
        <dbReference type="ChEBI" id="CHEBI:15378"/>
        <dbReference type="ChEBI" id="CHEBI:57597"/>
        <dbReference type="ChEBI" id="CHEBI:57642"/>
        <dbReference type="ChEBI" id="CHEBI:57783"/>
        <dbReference type="ChEBI" id="CHEBI:58349"/>
        <dbReference type="EC" id="1.1.1.94"/>
    </reaction>
    <physiologicalReaction direction="right-to-left" evidence="9">
        <dbReference type="Rhea" id="RHEA:11098"/>
    </physiologicalReaction>
</comment>
<dbReference type="GO" id="GO:0046168">
    <property type="term" value="P:glycerol-3-phosphate catabolic process"/>
    <property type="evidence" value="ECO:0007669"/>
    <property type="project" value="InterPro"/>
</dbReference>
<evidence type="ECO:0000259" key="19">
    <source>
        <dbReference type="Pfam" id="PF07479"/>
    </source>
</evidence>
<dbReference type="SUPFAM" id="SSF51735">
    <property type="entry name" value="NAD(P)-binding Rossmann-fold domains"/>
    <property type="match status" value="1"/>
</dbReference>
<evidence type="ECO:0000256" key="5">
    <source>
        <dbReference type="ARBA" id="ARBA00023027"/>
    </source>
</evidence>
<evidence type="ECO:0000256" key="14">
    <source>
        <dbReference type="PIRSR" id="PIRSR000114-1"/>
    </source>
</evidence>
<dbReference type="Pfam" id="PF01210">
    <property type="entry name" value="NAD_Gly3P_dh_N"/>
    <property type="match status" value="1"/>
</dbReference>
<sequence length="332" mass="35371">MRCTILGAGSWGTALGATLASKGFPVCLWDKDAPVLQAIAQKHENTRYLPGLALPPSLAAAPDMARALEGAELVVFAVPSQAVRQVAIEGKRLLHAGVPICSVAKGIEVDTLMTMSEVLEDVLPVPMHPYLTFLSGPSFAKEVAAGLPTAVTIAGRWERISKQVQDAFHTRTFRPYTSTDVVGVEVGGCVKNVIAIAAGLSDGMGFGANARAALITRGLAEIGRLAMRKGANPMTLSGLSGLGDLVLTCSSEQSRNHTVGFELGRGKKLEEIQRALGQVAEGVLNTRSTRDLARKLKVEMPISEMVYRVLYEGQAPRQAVGELMNREMKPEN</sequence>
<dbReference type="InterPro" id="IPR013328">
    <property type="entry name" value="6PGD_dom2"/>
</dbReference>
<evidence type="ECO:0000256" key="10">
    <source>
        <dbReference type="ARBA" id="ARBA00066687"/>
    </source>
</evidence>
<dbReference type="GO" id="GO:0005829">
    <property type="term" value="C:cytosol"/>
    <property type="evidence" value="ECO:0007669"/>
    <property type="project" value="TreeGrafter"/>
</dbReference>
<protein>
    <recommendedName>
        <fullName evidence="11 13">Glycerol-3-phosphate dehydrogenase [NAD(P)+]</fullName>
        <ecNumber evidence="10 13">1.1.1.94</ecNumber>
    </recommendedName>
    <alternativeName>
        <fullName evidence="13">NAD(P)(+)-dependent glycerol-3-phosphate dehydrogenase</fullName>
    </alternativeName>
    <alternativeName>
        <fullName evidence="12 13">NAD(P)H-dependent dihydroxyacetone-phosphate reductase</fullName>
    </alternativeName>
</protein>
<feature type="active site" description="Proton acceptor" evidence="13 14">
    <location>
        <position position="191"/>
    </location>
</feature>
<feature type="binding site" evidence="13">
    <location>
        <position position="105"/>
    </location>
    <ligand>
        <name>sn-glycerol 3-phosphate</name>
        <dbReference type="ChEBI" id="CHEBI:57597"/>
    </ligand>
</feature>
<name>A0A7I9VPZ3_9BACT</name>
<evidence type="ECO:0000313" key="21">
    <source>
        <dbReference type="Proteomes" id="UP000503640"/>
    </source>
</evidence>